<gene>
    <name evidence="11" type="ORF">ORV05_20765</name>
</gene>
<dbReference type="Gene3D" id="1.20.5.1930">
    <property type="match status" value="1"/>
</dbReference>
<dbReference type="EMBL" id="CP113836">
    <property type="protein sequence ID" value="WAL63446.1"/>
    <property type="molecule type" value="Genomic_DNA"/>
</dbReference>
<dbReference type="RefSeq" id="WP_268441435.1">
    <property type="nucleotide sequence ID" value="NZ_CP113836.1"/>
</dbReference>
<keyword evidence="9" id="KW-0472">Membrane</keyword>
<dbReference type="Pfam" id="PF07730">
    <property type="entry name" value="HisKA_3"/>
    <property type="match status" value="1"/>
</dbReference>
<feature type="transmembrane region" description="Helical" evidence="9">
    <location>
        <begin position="116"/>
        <end position="134"/>
    </location>
</feature>
<keyword evidence="7" id="KW-0067">ATP-binding</keyword>
<keyword evidence="6 11" id="KW-0418">Kinase</keyword>
<dbReference type="EC" id="2.7.13.3" evidence="2"/>
<feature type="domain" description="Signal transduction histidine kinase subgroup 3 dimerisation and phosphoacceptor" evidence="10">
    <location>
        <begin position="159"/>
        <end position="225"/>
    </location>
</feature>
<dbReference type="GO" id="GO:0016301">
    <property type="term" value="F:kinase activity"/>
    <property type="evidence" value="ECO:0007669"/>
    <property type="project" value="UniProtKB-KW"/>
</dbReference>
<evidence type="ECO:0000256" key="8">
    <source>
        <dbReference type="ARBA" id="ARBA00023012"/>
    </source>
</evidence>
<name>A0ABY7AU10_9PSEU</name>
<evidence type="ECO:0000256" key="6">
    <source>
        <dbReference type="ARBA" id="ARBA00022777"/>
    </source>
</evidence>
<dbReference type="InterPro" id="IPR050482">
    <property type="entry name" value="Sensor_HK_TwoCompSys"/>
</dbReference>
<organism evidence="11 12">
    <name type="scientific">Amycolatopsis cynarae</name>
    <dbReference type="NCBI Taxonomy" id="2995223"/>
    <lineage>
        <taxon>Bacteria</taxon>
        <taxon>Bacillati</taxon>
        <taxon>Actinomycetota</taxon>
        <taxon>Actinomycetes</taxon>
        <taxon>Pseudonocardiales</taxon>
        <taxon>Pseudonocardiaceae</taxon>
        <taxon>Amycolatopsis</taxon>
    </lineage>
</organism>
<evidence type="ECO:0000256" key="3">
    <source>
        <dbReference type="ARBA" id="ARBA00022553"/>
    </source>
</evidence>
<keyword evidence="9" id="KW-0812">Transmembrane</keyword>
<reference evidence="11" key="1">
    <citation type="submission" date="2022-11" db="EMBL/GenBank/DDBJ databases">
        <authorList>
            <person name="Mo P."/>
        </authorList>
    </citation>
    <scope>NUCLEOTIDE SEQUENCE</scope>
    <source>
        <strain evidence="11">HUAS 11-8</strain>
    </source>
</reference>
<keyword evidence="5" id="KW-0547">Nucleotide-binding</keyword>
<protein>
    <recommendedName>
        <fullName evidence="2">histidine kinase</fullName>
        <ecNumber evidence="2">2.7.13.3</ecNumber>
    </recommendedName>
</protein>
<evidence type="ECO:0000259" key="10">
    <source>
        <dbReference type="Pfam" id="PF07730"/>
    </source>
</evidence>
<dbReference type="PANTHER" id="PTHR24421">
    <property type="entry name" value="NITRATE/NITRITE SENSOR PROTEIN NARX-RELATED"/>
    <property type="match status" value="1"/>
</dbReference>
<dbReference type="Proteomes" id="UP001163203">
    <property type="component" value="Chromosome"/>
</dbReference>
<keyword evidence="9" id="KW-1133">Transmembrane helix</keyword>
<feature type="transmembrane region" description="Helical" evidence="9">
    <location>
        <begin position="88"/>
        <end position="110"/>
    </location>
</feature>
<evidence type="ECO:0000313" key="11">
    <source>
        <dbReference type="EMBL" id="WAL63446.1"/>
    </source>
</evidence>
<dbReference type="InterPro" id="IPR036890">
    <property type="entry name" value="HATPase_C_sf"/>
</dbReference>
<comment type="catalytic activity">
    <reaction evidence="1">
        <text>ATP + protein L-histidine = ADP + protein N-phospho-L-histidine.</text>
        <dbReference type="EC" id="2.7.13.3"/>
    </reaction>
</comment>
<keyword evidence="4" id="KW-0808">Transferase</keyword>
<dbReference type="InterPro" id="IPR011712">
    <property type="entry name" value="Sig_transdc_His_kin_sub3_dim/P"/>
</dbReference>
<evidence type="ECO:0000256" key="5">
    <source>
        <dbReference type="ARBA" id="ARBA00022741"/>
    </source>
</evidence>
<accession>A0ABY7AU10</accession>
<evidence type="ECO:0000256" key="2">
    <source>
        <dbReference type="ARBA" id="ARBA00012438"/>
    </source>
</evidence>
<keyword evidence="12" id="KW-1185">Reference proteome</keyword>
<evidence type="ECO:0000256" key="4">
    <source>
        <dbReference type="ARBA" id="ARBA00022679"/>
    </source>
</evidence>
<evidence type="ECO:0000313" key="12">
    <source>
        <dbReference type="Proteomes" id="UP001163203"/>
    </source>
</evidence>
<evidence type="ECO:0000256" key="1">
    <source>
        <dbReference type="ARBA" id="ARBA00000085"/>
    </source>
</evidence>
<sequence>MTDAAVVLGCLLVFWRPSGPAAATSPALRLGLGCVLVAGVLVRSRWPLAAFTLAAAATLAGLLLGATTDPFAAAAWTLYPVAVRHGGGFSPAVLTAVLGTLLFALTFLGSPRIAPVLRFALLSLLVLAGTWRLGAAVRRAREESGRAARAERDRALLAERLRLAREVHDVVSHSLSTIAVTAGVAAVTASGDAGRMRDRLADIERVSRAALGDLRGVLGTVREAAEPAETAGHRPAPGLQDLPELAERAWAAGTPVRLDVAGPEVVPAGLGLAVYRIVREGLVNIARHAPGARSVVTVGGGGGRIEVEVVNEATSEGTPPRSGEPGYGLLGLRERVESLGGRFTAGPRPEGGFRLHAVIPVPEEAR</sequence>
<dbReference type="PANTHER" id="PTHR24421:SF10">
    <property type="entry name" value="NITRATE_NITRITE SENSOR PROTEIN NARQ"/>
    <property type="match status" value="1"/>
</dbReference>
<evidence type="ECO:0000256" key="9">
    <source>
        <dbReference type="SAM" id="Phobius"/>
    </source>
</evidence>
<dbReference type="Gene3D" id="3.30.565.10">
    <property type="entry name" value="Histidine kinase-like ATPase, C-terminal domain"/>
    <property type="match status" value="1"/>
</dbReference>
<evidence type="ECO:0000256" key="7">
    <source>
        <dbReference type="ARBA" id="ARBA00022840"/>
    </source>
</evidence>
<dbReference type="SUPFAM" id="SSF55874">
    <property type="entry name" value="ATPase domain of HSP90 chaperone/DNA topoisomerase II/histidine kinase"/>
    <property type="match status" value="1"/>
</dbReference>
<feature type="transmembrane region" description="Helical" evidence="9">
    <location>
        <begin position="47"/>
        <end position="67"/>
    </location>
</feature>
<proteinExistence type="predicted"/>
<keyword evidence="8" id="KW-0902">Two-component regulatory system</keyword>
<keyword evidence="3" id="KW-0597">Phosphoprotein</keyword>
<dbReference type="CDD" id="cd16917">
    <property type="entry name" value="HATPase_UhpB-NarQ-NarX-like"/>
    <property type="match status" value="1"/>
</dbReference>